<dbReference type="GO" id="GO:0008296">
    <property type="term" value="F:3'-5'-DNA exonuclease activity"/>
    <property type="evidence" value="ECO:0007669"/>
    <property type="project" value="TreeGrafter"/>
</dbReference>
<gene>
    <name evidence="11" type="ORF">EXU30_16765</name>
</gene>
<evidence type="ECO:0000256" key="3">
    <source>
        <dbReference type="ARBA" id="ARBA00022695"/>
    </source>
</evidence>
<evidence type="ECO:0000256" key="7">
    <source>
        <dbReference type="RuleBase" id="RU000442"/>
    </source>
</evidence>
<evidence type="ECO:0000313" key="11">
    <source>
        <dbReference type="EMBL" id="QBF84135.1"/>
    </source>
</evidence>
<dbReference type="Gene3D" id="3.30.70.2250">
    <property type="match status" value="1"/>
</dbReference>
<name>A0A411PKU0_9GAMM</name>
<dbReference type="Gene3D" id="3.90.1600.10">
    <property type="entry name" value="Palm domain of DNA polymerase"/>
    <property type="match status" value="2"/>
</dbReference>
<dbReference type="InterPro" id="IPR006133">
    <property type="entry name" value="DNA-dir_DNA_pol_B_exonuc"/>
</dbReference>
<evidence type="ECO:0000313" key="12">
    <source>
        <dbReference type="Proteomes" id="UP000291106"/>
    </source>
</evidence>
<keyword evidence="3 7" id="KW-0548">Nucleotidyltransferase</keyword>
<dbReference type="InterPro" id="IPR006134">
    <property type="entry name" value="DNA-dir_DNA_pol_B_multi_dom"/>
</dbReference>
<keyword evidence="2 7" id="KW-0808">Transferase</keyword>
<dbReference type="NCBIfam" id="NF004421">
    <property type="entry name" value="PRK05762.1-2"/>
    <property type="match status" value="1"/>
</dbReference>
<dbReference type="Pfam" id="PF03104">
    <property type="entry name" value="DNA_pol_B_exo1"/>
    <property type="match status" value="1"/>
</dbReference>
<dbReference type="SMART" id="SM00486">
    <property type="entry name" value="POLBc"/>
    <property type="match status" value="1"/>
</dbReference>
<dbReference type="GO" id="GO:0003677">
    <property type="term" value="F:DNA binding"/>
    <property type="evidence" value="ECO:0007669"/>
    <property type="project" value="UniProtKB-KW"/>
</dbReference>
<feature type="domain" description="DNA polymerase II insertion" evidence="10">
    <location>
        <begin position="75"/>
        <end position="125"/>
    </location>
</feature>
<dbReference type="Pfam" id="PF00136">
    <property type="entry name" value="DNA_pol_B"/>
    <property type="match status" value="1"/>
</dbReference>
<evidence type="ECO:0000256" key="2">
    <source>
        <dbReference type="ARBA" id="ARBA00022679"/>
    </source>
</evidence>
<proteinExistence type="inferred from homology"/>
<evidence type="ECO:0000259" key="10">
    <source>
        <dbReference type="Pfam" id="PF22587"/>
    </source>
</evidence>
<dbReference type="EC" id="2.7.7.7" evidence="7"/>
<protein>
    <recommendedName>
        <fullName evidence="7">DNA polymerase</fullName>
        <ecNumber evidence="7">2.7.7.7</ecNumber>
    </recommendedName>
</protein>
<dbReference type="Proteomes" id="UP000291106">
    <property type="component" value="Chromosome"/>
</dbReference>
<dbReference type="GO" id="GO:0045004">
    <property type="term" value="P:DNA replication proofreading"/>
    <property type="evidence" value="ECO:0007669"/>
    <property type="project" value="TreeGrafter"/>
</dbReference>
<dbReference type="AlphaFoldDB" id="A0A411PKU0"/>
<dbReference type="PRINTS" id="PR00106">
    <property type="entry name" value="DNAPOLB"/>
</dbReference>
<dbReference type="PROSITE" id="PS00116">
    <property type="entry name" value="DNA_POLYMERASE_B"/>
    <property type="match status" value="1"/>
</dbReference>
<dbReference type="PANTHER" id="PTHR10322">
    <property type="entry name" value="DNA POLYMERASE CATALYTIC SUBUNIT"/>
    <property type="match status" value="1"/>
</dbReference>
<dbReference type="InterPro" id="IPR023211">
    <property type="entry name" value="DNA_pol_palm_dom_sf"/>
</dbReference>
<keyword evidence="12" id="KW-1185">Reference proteome</keyword>
<dbReference type="KEGG" id="smai:EXU30_16765"/>
<accession>A0A411PKU0</accession>
<comment type="similarity">
    <text evidence="1 7">Belongs to the DNA polymerase type-B family.</text>
</comment>
<keyword evidence="5 7" id="KW-0238">DNA-binding</keyword>
<dbReference type="InterPro" id="IPR043502">
    <property type="entry name" value="DNA/RNA_pol_sf"/>
</dbReference>
<dbReference type="PANTHER" id="PTHR10322:SF23">
    <property type="entry name" value="DNA POLYMERASE DELTA CATALYTIC SUBUNIT"/>
    <property type="match status" value="1"/>
</dbReference>
<evidence type="ECO:0000256" key="5">
    <source>
        <dbReference type="ARBA" id="ARBA00023125"/>
    </source>
</evidence>
<dbReference type="Gene3D" id="3.30.420.10">
    <property type="entry name" value="Ribonuclease H-like superfamily/Ribonuclease H"/>
    <property type="match status" value="1"/>
</dbReference>
<dbReference type="SUPFAM" id="SSF53098">
    <property type="entry name" value="Ribonuclease H-like"/>
    <property type="match status" value="1"/>
</dbReference>
<dbReference type="Gene3D" id="1.10.132.60">
    <property type="entry name" value="DNA polymerase family B, C-terminal domain"/>
    <property type="match status" value="1"/>
</dbReference>
<reference evidence="11 12" key="1">
    <citation type="submission" date="2019-02" db="EMBL/GenBank/DDBJ databases">
        <title>Shewanella sp. D4-2 isolated from Dokdo Island.</title>
        <authorList>
            <person name="Baek K."/>
        </authorList>
    </citation>
    <scope>NUCLEOTIDE SEQUENCE [LARGE SCALE GENOMIC DNA]</scope>
    <source>
        <strain evidence="11 12">D4-2</strain>
    </source>
</reference>
<organism evidence="11 12">
    <name type="scientific">Shewanella maritima</name>
    <dbReference type="NCBI Taxonomy" id="2520507"/>
    <lineage>
        <taxon>Bacteria</taxon>
        <taxon>Pseudomonadati</taxon>
        <taxon>Pseudomonadota</taxon>
        <taxon>Gammaproteobacteria</taxon>
        <taxon>Alteromonadales</taxon>
        <taxon>Shewanellaceae</taxon>
        <taxon>Shewanella</taxon>
    </lineage>
</organism>
<dbReference type="GO" id="GO:0003887">
    <property type="term" value="F:DNA-directed DNA polymerase activity"/>
    <property type="evidence" value="ECO:0007669"/>
    <property type="project" value="UniProtKB-KW"/>
</dbReference>
<feature type="domain" description="DNA-directed DNA polymerase family B exonuclease" evidence="9">
    <location>
        <begin position="201"/>
        <end position="332"/>
    </location>
</feature>
<dbReference type="InterPro" id="IPR042087">
    <property type="entry name" value="DNA_pol_B_thumb"/>
</dbReference>
<dbReference type="CDD" id="cd05537">
    <property type="entry name" value="POLBc_Pol_II"/>
    <property type="match status" value="1"/>
</dbReference>
<dbReference type="CDD" id="cd05784">
    <property type="entry name" value="DNA_polB_II_exo"/>
    <property type="match status" value="1"/>
</dbReference>
<keyword evidence="7" id="KW-0235">DNA replication</keyword>
<dbReference type="InterPro" id="IPR036397">
    <property type="entry name" value="RNaseH_sf"/>
</dbReference>
<dbReference type="InterPro" id="IPR055208">
    <property type="entry name" value="PolB_insertion"/>
</dbReference>
<evidence type="ECO:0000259" key="9">
    <source>
        <dbReference type="Pfam" id="PF03104"/>
    </source>
</evidence>
<dbReference type="InterPro" id="IPR017964">
    <property type="entry name" value="DNA-dir_DNA_pol_B_CS"/>
</dbReference>
<comment type="catalytic activity">
    <reaction evidence="6 7">
        <text>DNA(n) + a 2'-deoxyribonucleoside 5'-triphosphate = DNA(n+1) + diphosphate</text>
        <dbReference type="Rhea" id="RHEA:22508"/>
        <dbReference type="Rhea" id="RHEA-COMP:17339"/>
        <dbReference type="Rhea" id="RHEA-COMP:17340"/>
        <dbReference type="ChEBI" id="CHEBI:33019"/>
        <dbReference type="ChEBI" id="CHEBI:61560"/>
        <dbReference type="ChEBI" id="CHEBI:173112"/>
        <dbReference type="EC" id="2.7.7.7"/>
    </reaction>
</comment>
<evidence type="ECO:0000256" key="1">
    <source>
        <dbReference type="ARBA" id="ARBA00005755"/>
    </source>
</evidence>
<evidence type="ECO:0000259" key="8">
    <source>
        <dbReference type="Pfam" id="PF00136"/>
    </source>
</evidence>
<sequence length="824" mass="93886">MLYIITVKWLAKKQYLLRKLVSPVSSSASETILGIVLTRHAVTEQGQLVLHYYLQTDNGPVRVSLLGQEVVSFCERKNVDALIKAGAKFRYQEVVLKNFSHQPVCAIYCKSTQQHRMLIKLANDLGVSLFEADIKPENRFLFERFIALEAQFKGVYQSENEFIATHARMPNQLSTAASQLKMVSLDLECSMQGELYSVGLYGQSEAGQINLVIMVGKPDLEVDNIKVDAQSLEIVWVEDEYSLLQALIQWFADFDPDIIIGWAVVVFDLALLSKRCALYQLPLRIGRNQTLMSWKVEDKYRPETLNLPGRVVLDGIDWLKAAFYQFDSFSLEFVSQALLEEGKDIDHVDNRGHEITRLFHQDKQALARYNITDCRLVWDIFVKTELLEFALERAKLTGLEFGRVGASVAAFNNLYLPHLHRAGYVAPAFPASQGLESPGGYVMDSIPGYYNNVLVLDFKSLYPSIIRTFLIDPKGLIEAQAFTEVELSDVSKAIPGFLNASFNRKQPILPDLIANLAAKRETAKRDNNAPLSQAIKIIMNSLYGVLGSTGCVFHDAKLASSITMRGHQIMKLTKQWIEELGYKVIYGDTDSTFVWVEQQLTDEQVKQVGRTLAEQMTNKWRQWCQEQYQLDSFLELEFESHFQQFIMPTLRGSDEGSKKRYVGAKQVAGDLDIVFKGMEQVRSDWSPLAKKVQLALYTRFFKQQDVIEYLRQIVAQVRAGEFSEDLIFKKRLRRNAEDYTAKSSPHVKAALILAEEKKDVKYSRKGRMIKYVMTLHGAYPVQLDPENVDAEYYIERQIKPIAEPILALLGQNFEDLLSNQMMLI</sequence>
<dbReference type="InterPro" id="IPR006172">
    <property type="entry name" value="DNA-dir_DNA_pol_B"/>
</dbReference>
<dbReference type="InterPro" id="IPR012337">
    <property type="entry name" value="RNaseH-like_sf"/>
</dbReference>
<dbReference type="SUPFAM" id="SSF56672">
    <property type="entry name" value="DNA/RNA polymerases"/>
    <property type="match status" value="1"/>
</dbReference>
<dbReference type="FunFam" id="3.90.1600.10:FF:000030">
    <property type="entry name" value="DNA polymerase II"/>
    <property type="match status" value="1"/>
</dbReference>
<dbReference type="Pfam" id="PF22587">
    <property type="entry name" value="DNApolII_insertion"/>
    <property type="match status" value="1"/>
</dbReference>
<dbReference type="GO" id="GO:0009432">
    <property type="term" value="P:SOS response"/>
    <property type="evidence" value="ECO:0007669"/>
    <property type="project" value="TreeGrafter"/>
</dbReference>
<evidence type="ECO:0000256" key="6">
    <source>
        <dbReference type="ARBA" id="ARBA00049244"/>
    </source>
</evidence>
<feature type="domain" description="DNA-directed DNA polymerase family B multifunctional" evidence="8">
    <location>
        <begin position="416"/>
        <end position="797"/>
    </location>
</feature>
<dbReference type="InterPro" id="IPR050240">
    <property type="entry name" value="DNA_pol_type-B"/>
</dbReference>
<evidence type="ECO:0000256" key="4">
    <source>
        <dbReference type="ARBA" id="ARBA00022932"/>
    </source>
</evidence>
<keyword evidence="4 7" id="KW-0239">DNA-directed DNA polymerase</keyword>
<dbReference type="EMBL" id="CP036200">
    <property type="protein sequence ID" value="QBF84135.1"/>
    <property type="molecule type" value="Genomic_DNA"/>
</dbReference>
<dbReference type="GO" id="GO:0000166">
    <property type="term" value="F:nucleotide binding"/>
    <property type="evidence" value="ECO:0007669"/>
    <property type="project" value="InterPro"/>
</dbReference>
<dbReference type="OrthoDB" id="5807460at2"/>